<name>N1Q7P0_PSEFD</name>
<feature type="non-terminal residue" evidence="1">
    <location>
        <position position="1"/>
    </location>
</feature>
<accession>N1Q7P0</accession>
<reference evidence="1 2" key="1">
    <citation type="journal article" date="2012" name="PLoS Pathog.">
        <title>Diverse lifestyles and strategies of plant pathogenesis encoded in the genomes of eighteen Dothideomycetes fungi.</title>
        <authorList>
            <person name="Ohm R.A."/>
            <person name="Feau N."/>
            <person name="Henrissat B."/>
            <person name="Schoch C.L."/>
            <person name="Horwitz B.A."/>
            <person name="Barry K.W."/>
            <person name="Condon B.J."/>
            <person name="Copeland A.C."/>
            <person name="Dhillon B."/>
            <person name="Glaser F."/>
            <person name="Hesse C.N."/>
            <person name="Kosti I."/>
            <person name="LaButti K."/>
            <person name="Lindquist E.A."/>
            <person name="Lucas S."/>
            <person name="Salamov A.A."/>
            <person name="Bradshaw R.E."/>
            <person name="Ciuffetti L."/>
            <person name="Hamelin R.C."/>
            <person name="Kema G.H.J."/>
            <person name="Lawrence C."/>
            <person name="Scott J.A."/>
            <person name="Spatafora J.W."/>
            <person name="Turgeon B.G."/>
            <person name="de Wit P.J.G.M."/>
            <person name="Zhong S."/>
            <person name="Goodwin S.B."/>
            <person name="Grigoriev I.V."/>
        </authorList>
    </citation>
    <scope>NUCLEOTIDE SEQUENCE [LARGE SCALE GENOMIC DNA]</scope>
    <source>
        <strain evidence="1 2">CIRAD86</strain>
    </source>
</reference>
<dbReference type="GeneID" id="19339057"/>
<dbReference type="VEuPathDB" id="FungiDB:MYCFIDRAFT_35439"/>
<gene>
    <name evidence="1" type="ORF">MYCFIDRAFT_35439</name>
</gene>
<dbReference type="KEGG" id="pfj:MYCFIDRAFT_35439"/>
<dbReference type="InterPro" id="IPR011333">
    <property type="entry name" value="SKP1/BTB/POZ_sf"/>
</dbReference>
<dbReference type="OrthoDB" id="5275938at2759"/>
<keyword evidence="2" id="KW-1185">Reference proteome</keyword>
<dbReference type="eggNOG" id="ENOG502STXW">
    <property type="taxonomic scope" value="Eukaryota"/>
</dbReference>
<evidence type="ECO:0000313" key="2">
    <source>
        <dbReference type="Proteomes" id="UP000016932"/>
    </source>
</evidence>
<dbReference type="RefSeq" id="XP_007919947.1">
    <property type="nucleotide sequence ID" value="XM_007921756.1"/>
</dbReference>
<evidence type="ECO:0008006" key="3">
    <source>
        <dbReference type="Google" id="ProtNLM"/>
    </source>
</evidence>
<dbReference type="Proteomes" id="UP000016932">
    <property type="component" value="Unassembled WGS sequence"/>
</dbReference>
<dbReference type="STRING" id="383855.N1Q7P0"/>
<organism evidence="1 2">
    <name type="scientific">Pseudocercospora fijiensis (strain CIRAD86)</name>
    <name type="common">Black leaf streak disease fungus</name>
    <name type="synonym">Mycosphaerella fijiensis</name>
    <dbReference type="NCBI Taxonomy" id="383855"/>
    <lineage>
        <taxon>Eukaryota</taxon>
        <taxon>Fungi</taxon>
        <taxon>Dikarya</taxon>
        <taxon>Ascomycota</taxon>
        <taxon>Pezizomycotina</taxon>
        <taxon>Dothideomycetes</taxon>
        <taxon>Dothideomycetidae</taxon>
        <taxon>Mycosphaerellales</taxon>
        <taxon>Mycosphaerellaceae</taxon>
        <taxon>Pseudocercospora</taxon>
    </lineage>
</organism>
<protein>
    <recommendedName>
        <fullName evidence="3">BTB domain-containing protein</fullName>
    </recommendedName>
</protein>
<proteinExistence type="predicted"/>
<dbReference type="EMBL" id="KB446555">
    <property type="protein sequence ID" value="EME88745.1"/>
    <property type="molecule type" value="Genomic_DNA"/>
</dbReference>
<sequence length="118" mass="13088">RLRVSSVVLSLASPVFKALLSPKFREGIALATNGYVEVPVPEDAAEPTTMMLKALHMNQDIMKHVPEAHEILETAIVADKYDCCTAMHHSAFYWISSARKESTVDEMHELIVASYGKT</sequence>
<evidence type="ECO:0000313" key="1">
    <source>
        <dbReference type="EMBL" id="EME88745.1"/>
    </source>
</evidence>
<dbReference type="HOGENOM" id="CLU_054243_5_1_1"/>
<dbReference type="Gene3D" id="3.30.710.10">
    <property type="entry name" value="Potassium Channel Kv1.1, Chain A"/>
    <property type="match status" value="1"/>
</dbReference>
<dbReference type="AlphaFoldDB" id="N1Q7P0"/>